<evidence type="ECO:0000313" key="3">
    <source>
        <dbReference type="Proteomes" id="UP001218188"/>
    </source>
</evidence>
<dbReference type="AlphaFoldDB" id="A0AAD6WWK6"/>
<feature type="compositionally biased region" description="Low complexity" evidence="1">
    <location>
        <begin position="602"/>
        <end position="613"/>
    </location>
</feature>
<protein>
    <submittedName>
        <fullName evidence="2">Uncharacterized protein</fullName>
    </submittedName>
</protein>
<feature type="region of interest" description="Disordered" evidence="1">
    <location>
        <begin position="591"/>
        <end position="613"/>
    </location>
</feature>
<accession>A0AAD6WWK6</accession>
<name>A0AAD6WWK6_9AGAR</name>
<dbReference type="InterPro" id="IPR032675">
    <property type="entry name" value="LRR_dom_sf"/>
</dbReference>
<dbReference type="Gene3D" id="3.80.10.10">
    <property type="entry name" value="Ribonuclease Inhibitor"/>
    <property type="match status" value="1"/>
</dbReference>
<feature type="compositionally biased region" description="Pro residues" evidence="1">
    <location>
        <begin position="591"/>
        <end position="601"/>
    </location>
</feature>
<proteinExistence type="predicted"/>
<dbReference type="SUPFAM" id="SSF52047">
    <property type="entry name" value="RNI-like"/>
    <property type="match status" value="1"/>
</dbReference>
<organism evidence="2 3">
    <name type="scientific">Mycena alexandri</name>
    <dbReference type="NCBI Taxonomy" id="1745969"/>
    <lineage>
        <taxon>Eukaryota</taxon>
        <taxon>Fungi</taxon>
        <taxon>Dikarya</taxon>
        <taxon>Basidiomycota</taxon>
        <taxon>Agaricomycotina</taxon>
        <taxon>Agaricomycetes</taxon>
        <taxon>Agaricomycetidae</taxon>
        <taxon>Agaricales</taxon>
        <taxon>Marasmiineae</taxon>
        <taxon>Mycenaceae</taxon>
        <taxon>Mycena</taxon>
    </lineage>
</organism>
<reference evidence="2" key="1">
    <citation type="submission" date="2023-03" db="EMBL/GenBank/DDBJ databases">
        <title>Massive genome expansion in bonnet fungi (Mycena s.s.) driven by repeated elements and novel gene families across ecological guilds.</title>
        <authorList>
            <consortium name="Lawrence Berkeley National Laboratory"/>
            <person name="Harder C.B."/>
            <person name="Miyauchi S."/>
            <person name="Viragh M."/>
            <person name="Kuo A."/>
            <person name="Thoen E."/>
            <person name="Andreopoulos B."/>
            <person name="Lu D."/>
            <person name="Skrede I."/>
            <person name="Drula E."/>
            <person name="Henrissat B."/>
            <person name="Morin E."/>
            <person name="Kohler A."/>
            <person name="Barry K."/>
            <person name="LaButti K."/>
            <person name="Morin E."/>
            <person name="Salamov A."/>
            <person name="Lipzen A."/>
            <person name="Mereny Z."/>
            <person name="Hegedus B."/>
            <person name="Baldrian P."/>
            <person name="Stursova M."/>
            <person name="Weitz H."/>
            <person name="Taylor A."/>
            <person name="Grigoriev I.V."/>
            <person name="Nagy L.G."/>
            <person name="Martin F."/>
            <person name="Kauserud H."/>
        </authorList>
    </citation>
    <scope>NUCLEOTIDE SEQUENCE</scope>
    <source>
        <strain evidence="2">CBHHK200</strain>
    </source>
</reference>
<dbReference type="EMBL" id="JARJCM010000182">
    <property type="protein sequence ID" value="KAJ7023784.1"/>
    <property type="molecule type" value="Genomic_DNA"/>
</dbReference>
<gene>
    <name evidence="2" type="ORF">C8F04DRAFT_1193094</name>
</gene>
<dbReference type="Proteomes" id="UP001218188">
    <property type="component" value="Unassembled WGS sequence"/>
</dbReference>
<comment type="caution">
    <text evidence="2">The sequence shown here is derived from an EMBL/GenBank/DDBJ whole genome shotgun (WGS) entry which is preliminary data.</text>
</comment>
<evidence type="ECO:0000313" key="2">
    <source>
        <dbReference type="EMBL" id="KAJ7023784.1"/>
    </source>
</evidence>
<sequence>MALRLLEGLLDSVPTAFRALNRFIKRTPPSSPVVASALVSLPPDVLHLVLGMLYDPWVRDEDRSVRRSNTFEREQNSGISGEIIWSCYMSSKWAATTIKNPTLNSAASATLFEPPRGKTHHQVRFRFGPIPEPNLATTNDSWEGRSLLPLSQSCRYLRGQTVPWIFREVYNWARRDGTIWPETLWPFFRTVHLRDHSMRNPGNIPLSSAMSAAVPMMGSLTKVTLRLDIPVPADLLRALSLAPRLTYLEIHQARFDEPADYSSLPFATLEVLSMCIAGFTGVIRSEGIDRAKETSNVLTLLKNLSHSLLVLKISGDLLSPEFPFLRWLKLRKFTITEHTPTPFVSLPDLVSQMLALRELSVLYSADLSRNRDAGENYPPFRLGTAGGKVLTSPLTSVTLSNLEPADPIFAQLPRTLPSLHLWAMVDGYLPVMGAPARLCEAPLTETTAPIALKKISHLEDLTELSLTLNDFATAALIHQVASIFPRLRFLELGNSSYLYGGSWSPDVSDSAVLEALQRFPVLTHLHISLNFGDLRFDPDTPQRRAAHWLLEGLPNLRTVGFSWEQKWWYYGFEMLVWREWDRSVLLRPPSPPSWPPSPAPPIIEGEAIPPWEL</sequence>
<evidence type="ECO:0000256" key="1">
    <source>
        <dbReference type="SAM" id="MobiDB-lite"/>
    </source>
</evidence>
<keyword evidence="3" id="KW-1185">Reference proteome</keyword>